<dbReference type="GO" id="GO:0004674">
    <property type="term" value="F:protein serine/threonine kinase activity"/>
    <property type="evidence" value="ECO:0007669"/>
    <property type="project" value="TreeGrafter"/>
</dbReference>
<organism evidence="2 3">
    <name type="scientific">Setomelanomma holmii</name>
    <dbReference type="NCBI Taxonomy" id="210430"/>
    <lineage>
        <taxon>Eukaryota</taxon>
        <taxon>Fungi</taxon>
        <taxon>Dikarya</taxon>
        <taxon>Ascomycota</taxon>
        <taxon>Pezizomycotina</taxon>
        <taxon>Dothideomycetes</taxon>
        <taxon>Pleosporomycetidae</taxon>
        <taxon>Pleosporales</taxon>
        <taxon>Pleosporineae</taxon>
        <taxon>Phaeosphaeriaceae</taxon>
        <taxon>Setomelanomma</taxon>
    </lineage>
</organism>
<evidence type="ECO:0000313" key="2">
    <source>
        <dbReference type="EMBL" id="KAF2035538.1"/>
    </source>
</evidence>
<keyword evidence="2" id="KW-0808">Transferase</keyword>
<dbReference type="Gene3D" id="1.10.510.10">
    <property type="entry name" value="Transferase(Phosphotransferase) domain 1"/>
    <property type="match status" value="1"/>
</dbReference>
<evidence type="ECO:0000259" key="1">
    <source>
        <dbReference type="PROSITE" id="PS50011"/>
    </source>
</evidence>
<sequence>MRFQVSSGPNAAAECRTNIHTAKTSRNFRGSPSIYLRQTDLVALASDANIEAVVNSDPALLPGEKTELIGLIRGNARQILLIAVEARVSMQRLLFILRSCINVPLKPLNFRAGFKPGLVAAYNDFLVAQHILTQPSLIRMNSFHIDYAAGDRIPVECVTAYFSNGVGGHLPRNYSKRSKTMNEFWLLKQMWGIAGALANIHNPRRERRGYHHDIKPHNMLVFKESANTIKFTDWGCASFDDYRGNTASPTSGRHGMFPYLPPESFGGVPTSRPHDIWSLGCVFVELLVWFIEGIPQLDQFTRTVADANVPGGRYGCWYLHTNGTSTRRSVLDIKLNHLEQVDGRKCAPLVKTIRRMFDVRPKHRINAGRLEDELKQLLNTR</sequence>
<reference evidence="2" key="1">
    <citation type="journal article" date="2020" name="Stud. Mycol.">
        <title>101 Dothideomycetes genomes: a test case for predicting lifestyles and emergence of pathogens.</title>
        <authorList>
            <person name="Haridas S."/>
            <person name="Albert R."/>
            <person name="Binder M."/>
            <person name="Bloem J."/>
            <person name="Labutti K."/>
            <person name="Salamov A."/>
            <person name="Andreopoulos B."/>
            <person name="Baker S."/>
            <person name="Barry K."/>
            <person name="Bills G."/>
            <person name="Bluhm B."/>
            <person name="Cannon C."/>
            <person name="Castanera R."/>
            <person name="Culley D."/>
            <person name="Daum C."/>
            <person name="Ezra D."/>
            <person name="Gonzalez J."/>
            <person name="Henrissat B."/>
            <person name="Kuo A."/>
            <person name="Liang C."/>
            <person name="Lipzen A."/>
            <person name="Lutzoni F."/>
            <person name="Magnuson J."/>
            <person name="Mondo S."/>
            <person name="Nolan M."/>
            <person name="Ohm R."/>
            <person name="Pangilinan J."/>
            <person name="Park H.-J."/>
            <person name="Ramirez L."/>
            <person name="Alfaro M."/>
            <person name="Sun H."/>
            <person name="Tritt A."/>
            <person name="Yoshinaga Y."/>
            <person name="Zwiers L.-H."/>
            <person name="Turgeon B."/>
            <person name="Goodwin S."/>
            <person name="Spatafora J."/>
            <person name="Crous P."/>
            <person name="Grigoriev I."/>
        </authorList>
    </citation>
    <scope>NUCLEOTIDE SEQUENCE</scope>
    <source>
        <strain evidence="2">CBS 110217</strain>
    </source>
</reference>
<dbReference type="PANTHER" id="PTHR24359">
    <property type="entry name" value="SERINE/THREONINE-PROTEIN KINASE SBK1"/>
    <property type="match status" value="1"/>
</dbReference>
<dbReference type="GO" id="GO:0005524">
    <property type="term" value="F:ATP binding"/>
    <property type="evidence" value="ECO:0007669"/>
    <property type="project" value="InterPro"/>
</dbReference>
<evidence type="ECO:0000313" key="3">
    <source>
        <dbReference type="Proteomes" id="UP000799777"/>
    </source>
</evidence>
<dbReference type="SMART" id="SM00220">
    <property type="entry name" value="S_TKc"/>
    <property type="match status" value="1"/>
</dbReference>
<gene>
    <name evidence="2" type="ORF">EK21DRAFT_54216</name>
</gene>
<dbReference type="PANTHER" id="PTHR24359:SF37">
    <property type="entry name" value="PROTEIN KINASE DOMAIN-CONTAINING PROTEIN"/>
    <property type="match status" value="1"/>
</dbReference>
<dbReference type="InterPro" id="IPR011009">
    <property type="entry name" value="Kinase-like_dom_sf"/>
</dbReference>
<accession>A0A9P4LRN3</accession>
<dbReference type="Proteomes" id="UP000799777">
    <property type="component" value="Unassembled WGS sequence"/>
</dbReference>
<dbReference type="AlphaFoldDB" id="A0A9P4LRN3"/>
<dbReference type="EMBL" id="ML978157">
    <property type="protein sequence ID" value="KAF2035538.1"/>
    <property type="molecule type" value="Genomic_DNA"/>
</dbReference>
<name>A0A9P4LRN3_9PLEO</name>
<dbReference type="PROSITE" id="PS50011">
    <property type="entry name" value="PROTEIN_KINASE_DOM"/>
    <property type="match status" value="1"/>
</dbReference>
<keyword evidence="2" id="KW-0418">Kinase</keyword>
<dbReference type="InterPro" id="IPR000719">
    <property type="entry name" value="Prot_kinase_dom"/>
</dbReference>
<dbReference type="OrthoDB" id="248923at2759"/>
<dbReference type="SUPFAM" id="SSF56112">
    <property type="entry name" value="Protein kinase-like (PK-like)"/>
    <property type="match status" value="1"/>
</dbReference>
<keyword evidence="3" id="KW-1185">Reference proteome</keyword>
<proteinExistence type="predicted"/>
<comment type="caution">
    <text evidence="2">The sequence shown here is derived from an EMBL/GenBank/DDBJ whole genome shotgun (WGS) entry which is preliminary data.</text>
</comment>
<protein>
    <submittedName>
        <fullName evidence="2">Kinase-like protein</fullName>
    </submittedName>
</protein>
<feature type="domain" description="Protein kinase" evidence="1">
    <location>
        <begin position="66"/>
        <end position="378"/>
    </location>
</feature>
<dbReference type="Pfam" id="PF00069">
    <property type="entry name" value="Pkinase"/>
    <property type="match status" value="1"/>
</dbReference>